<evidence type="ECO:0000256" key="5">
    <source>
        <dbReference type="ARBA" id="ARBA00022519"/>
    </source>
</evidence>
<gene>
    <name evidence="14" type="ORF">GCM10008943_33120</name>
</gene>
<feature type="domain" description="ABC transporter" evidence="13">
    <location>
        <begin position="30"/>
        <end position="269"/>
    </location>
</feature>
<proteinExistence type="inferred from homology"/>
<evidence type="ECO:0000256" key="12">
    <source>
        <dbReference type="ARBA" id="ARBA00025070"/>
    </source>
</evidence>
<dbReference type="NCBIfam" id="TIGR01727">
    <property type="entry name" value="oligo_HPY"/>
    <property type="match status" value="1"/>
</dbReference>
<dbReference type="InterPro" id="IPR003439">
    <property type="entry name" value="ABC_transporter-like_ATP-bd"/>
</dbReference>
<dbReference type="InterPro" id="IPR027417">
    <property type="entry name" value="P-loop_NTPase"/>
</dbReference>
<keyword evidence="5" id="KW-0997">Cell inner membrane</keyword>
<dbReference type="Pfam" id="PF08352">
    <property type="entry name" value="oligo_HPY"/>
    <property type="match status" value="1"/>
</dbReference>
<comment type="function">
    <text evidence="12">Probably part of an ABC transporter complex that could be involved in peptide import. Probably responsible for energy coupling to the transport system.</text>
</comment>
<comment type="caution">
    <text evidence="14">The sequence shown here is derived from an EMBL/GenBank/DDBJ whole genome shotgun (WGS) entry which is preliminary data.</text>
</comment>
<evidence type="ECO:0000256" key="10">
    <source>
        <dbReference type="ARBA" id="ARBA00022967"/>
    </source>
</evidence>
<dbReference type="InterPro" id="IPR003593">
    <property type="entry name" value="AAA+_ATPase"/>
</dbReference>
<keyword evidence="10" id="KW-1278">Translocase</keyword>
<dbReference type="RefSeq" id="WP_374844842.1">
    <property type="nucleotide sequence ID" value="NZ_BAAADE010000017.1"/>
</dbReference>
<comment type="similarity">
    <text evidence="2">Belongs to the ABC transporter superfamily.</text>
</comment>
<dbReference type="Gene3D" id="3.40.50.300">
    <property type="entry name" value="P-loop containing nucleotide triphosphate hydrolases"/>
    <property type="match status" value="1"/>
</dbReference>
<evidence type="ECO:0000256" key="2">
    <source>
        <dbReference type="ARBA" id="ARBA00005417"/>
    </source>
</evidence>
<dbReference type="InterPro" id="IPR013563">
    <property type="entry name" value="Oligopep_ABC_C"/>
</dbReference>
<evidence type="ECO:0000256" key="9">
    <source>
        <dbReference type="ARBA" id="ARBA00022927"/>
    </source>
</evidence>
<keyword evidence="3" id="KW-0813">Transport</keyword>
<evidence type="ECO:0000313" key="15">
    <source>
        <dbReference type="Proteomes" id="UP001424441"/>
    </source>
</evidence>
<dbReference type="SUPFAM" id="SSF52540">
    <property type="entry name" value="P-loop containing nucleoside triphosphate hydrolases"/>
    <property type="match status" value="1"/>
</dbReference>
<evidence type="ECO:0000256" key="6">
    <source>
        <dbReference type="ARBA" id="ARBA00022741"/>
    </source>
</evidence>
<keyword evidence="7 14" id="KW-0067">ATP-binding</keyword>
<reference evidence="15" key="1">
    <citation type="journal article" date="2019" name="Int. J. Syst. Evol. Microbiol.">
        <title>The Global Catalogue of Microorganisms (GCM) 10K type strain sequencing project: providing services to taxonomists for standard genome sequencing and annotation.</title>
        <authorList>
            <consortium name="The Broad Institute Genomics Platform"/>
            <consortium name="The Broad Institute Genome Sequencing Center for Infectious Disease"/>
            <person name="Wu L."/>
            <person name="Ma J."/>
        </authorList>
    </citation>
    <scope>NUCLEOTIDE SEQUENCE [LARGE SCALE GENOMIC DNA]</scope>
    <source>
        <strain evidence="15">JCM 15115</strain>
    </source>
</reference>
<sequence>MPATEHQDQTLMPQPSSLLSVQDLKVHFPIRKGVLNRVVGAVRAVDGVSFSLNRGETLSLVGESGCGKSTTGLALLGLIKATDGEVTFDGQSVKEFGKSALNTYRKRVQIVFQDPFSSLNPRHRVRDIIRAPLDIHNIGTKQEREARVAELMQRVGLRPDQANNYAHQFSGGQRQRIGIARALALKPDVIVCDEPVSALDVSVQAQILNLLSDLQRELGVAFLFISHDLGVVEYLSDRVAVMYLGKIVEIADKKSIFATPAHPYTELLMRSAPSLDPRNRHQFSASNDDIPSATNKPSGCSFHTRCPLASDICRSTAPELTTRDNGRLLACHHR</sequence>
<accession>A0ABP3RS95</accession>
<keyword evidence="6" id="KW-0547">Nucleotide-binding</keyword>
<protein>
    <submittedName>
        <fullName evidence="14">Dipeptide ABC transporter ATP-binding protein</fullName>
    </submittedName>
</protein>
<evidence type="ECO:0000256" key="4">
    <source>
        <dbReference type="ARBA" id="ARBA00022475"/>
    </source>
</evidence>
<evidence type="ECO:0000259" key="13">
    <source>
        <dbReference type="PROSITE" id="PS50893"/>
    </source>
</evidence>
<evidence type="ECO:0000313" key="14">
    <source>
        <dbReference type="EMBL" id="GAA0615461.1"/>
    </source>
</evidence>
<organism evidence="14 15">
    <name type="scientific">Paenochrobactrum glaciei</name>
    <dbReference type="NCBI Taxonomy" id="486407"/>
    <lineage>
        <taxon>Bacteria</taxon>
        <taxon>Pseudomonadati</taxon>
        <taxon>Pseudomonadota</taxon>
        <taxon>Alphaproteobacteria</taxon>
        <taxon>Hyphomicrobiales</taxon>
        <taxon>Brucellaceae</taxon>
        <taxon>Paenochrobactrum</taxon>
    </lineage>
</organism>
<dbReference type="SMART" id="SM00382">
    <property type="entry name" value="AAA"/>
    <property type="match status" value="1"/>
</dbReference>
<dbReference type="Pfam" id="PF00005">
    <property type="entry name" value="ABC_tran"/>
    <property type="match status" value="1"/>
</dbReference>
<evidence type="ECO:0000256" key="3">
    <source>
        <dbReference type="ARBA" id="ARBA00022448"/>
    </source>
</evidence>
<evidence type="ECO:0000256" key="1">
    <source>
        <dbReference type="ARBA" id="ARBA00004417"/>
    </source>
</evidence>
<evidence type="ECO:0000256" key="7">
    <source>
        <dbReference type="ARBA" id="ARBA00022840"/>
    </source>
</evidence>
<dbReference type="PANTHER" id="PTHR43776">
    <property type="entry name" value="TRANSPORT ATP-BINDING PROTEIN"/>
    <property type="match status" value="1"/>
</dbReference>
<name>A0ABP3RS95_9HYPH</name>
<keyword evidence="11" id="KW-0472">Membrane</keyword>
<dbReference type="InterPro" id="IPR050319">
    <property type="entry name" value="ABC_transp_ATP-bind"/>
</dbReference>
<dbReference type="PROSITE" id="PS00211">
    <property type="entry name" value="ABC_TRANSPORTER_1"/>
    <property type="match status" value="1"/>
</dbReference>
<keyword evidence="15" id="KW-1185">Reference proteome</keyword>
<dbReference type="InterPro" id="IPR017871">
    <property type="entry name" value="ABC_transporter-like_CS"/>
</dbReference>
<dbReference type="Proteomes" id="UP001424441">
    <property type="component" value="Unassembled WGS sequence"/>
</dbReference>
<evidence type="ECO:0000256" key="8">
    <source>
        <dbReference type="ARBA" id="ARBA00022856"/>
    </source>
</evidence>
<keyword evidence="8" id="KW-0571">Peptide transport</keyword>
<dbReference type="EMBL" id="BAAADE010000017">
    <property type="protein sequence ID" value="GAA0615461.1"/>
    <property type="molecule type" value="Genomic_DNA"/>
</dbReference>
<dbReference type="PANTHER" id="PTHR43776:SF7">
    <property type="entry name" value="D,D-DIPEPTIDE TRANSPORT ATP-BINDING PROTEIN DDPF-RELATED"/>
    <property type="match status" value="1"/>
</dbReference>
<keyword evidence="9" id="KW-0653">Protein transport</keyword>
<dbReference type="GO" id="GO:0005524">
    <property type="term" value="F:ATP binding"/>
    <property type="evidence" value="ECO:0007669"/>
    <property type="project" value="UniProtKB-KW"/>
</dbReference>
<evidence type="ECO:0000256" key="11">
    <source>
        <dbReference type="ARBA" id="ARBA00023136"/>
    </source>
</evidence>
<dbReference type="PROSITE" id="PS50893">
    <property type="entry name" value="ABC_TRANSPORTER_2"/>
    <property type="match status" value="1"/>
</dbReference>
<comment type="subcellular location">
    <subcellularLocation>
        <location evidence="1">Cell inner membrane</location>
        <topology evidence="1">Peripheral membrane protein</topology>
    </subcellularLocation>
</comment>
<dbReference type="CDD" id="cd03257">
    <property type="entry name" value="ABC_NikE_OppD_transporters"/>
    <property type="match status" value="1"/>
</dbReference>
<keyword evidence="4" id="KW-1003">Cell membrane</keyword>